<evidence type="ECO:0000259" key="4">
    <source>
        <dbReference type="Pfam" id="PF01420"/>
    </source>
</evidence>
<organism evidence="5 6">
    <name type="scientific">Streptococcus sanguinis SK1087</name>
    <dbReference type="NCBI Taxonomy" id="888824"/>
    <lineage>
        <taxon>Bacteria</taxon>
        <taxon>Bacillati</taxon>
        <taxon>Bacillota</taxon>
        <taxon>Bacilli</taxon>
        <taxon>Lactobacillales</taxon>
        <taxon>Streptococcaceae</taxon>
        <taxon>Streptococcus</taxon>
    </lineage>
</organism>
<feature type="domain" description="Type I restriction modification DNA specificity" evidence="4">
    <location>
        <begin position="15"/>
        <end position="190"/>
    </location>
</feature>
<dbReference type="AlphaFoldDB" id="F3SGH7"/>
<dbReference type="Pfam" id="PF01420">
    <property type="entry name" value="Methylase_S"/>
    <property type="match status" value="2"/>
</dbReference>
<dbReference type="HOGENOM" id="CLU_021095_2_3_9"/>
<evidence type="ECO:0000256" key="3">
    <source>
        <dbReference type="ARBA" id="ARBA00023125"/>
    </source>
</evidence>
<dbReference type="PANTHER" id="PTHR30408:SF13">
    <property type="entry name" value="TYPE I RESTRICTION ENZYME HINDI SPECIFICITY SUBUNIT"/>
    <property type="match status" value="1"/>
</dbReference>
<protein>
    <submittedName>
        <fullName evidence="5">Type I restriction modification DNA specificity family protein</fullName>
    </submittedName>
</protein>
<dbReference type="GO" id="GO:0003677">
    <property type="term" value="F:DNA binding"/>
    <property type="evidence" value="ECO:0007669"/>
    <property type="project" value="UniProtKB-KW"/>
</dbReference>
<accession>F3SGH7</accession>
<dbReference type="PATRIC" id="fig|888824.3.peg.245"/>
<gene>
    <name evidence="5" type="primary">hsdS</name>
    <name evidence="5" type="ORF">HMPREF9397_0249</name>
</gene>
<keyword evidence="2" id="KW-0680">Restriction system</keyword>
<evidence type="ECO:0000313" key="6">
    <source>
        <dbReference type="Proteomes" id="UP000003378"/>
    </source>
</evidence>
<keyword evidence="3" id="KW-0238">DNA-binding</keyword>
<dbReference type="GO" id="GO:0009307">
    <property type="term" value="P:DNA restriction-modification system"/>
    <property type="evidence" value="ECO:0007669"/>
    <property type="project" value="UniProtKB-KW"/>
</dbReference>
<name>F3SGH7_STRSA</name>
<evidence type="ECO:0000313" key="5">
    <source>
        <dbReference type="EMBL" id="EGG40864.1"/>
    </source>
</evidence>
<dbReference type="Proteomes" id="UP000003378">
    <property type="component" value="Unassembled WGS sequence"/>
</dbReference>
<feature type="domain" description="Type I restriction modification DNA specificity" evidence="4">
    <location>
        <begin position="207"/>
        <end position="348"/>
    </location>
</feature>
<dbReference type="EMBL" id="AFDP01000002">
    <property type="protein sequence ID" value="EGG40864.1"/>
    <property type="molecule type" value="Genomic_DNA"/>
</dbReference>
<dbReference type="InterPro" id="IPR000055">
    <property type="entry name" value="Restrct_endonuc_typeI_TRD"/>
</dbReference>
<dbReference type="CDD" id="cd17278">
    <property type="entry name" value="RMtype1_S_LdeBORF1052P-TRD2-CR2"/>
    <property type="match status" value="1"/>
</dbReference>
<reference evidence="5 6" key="1">
    <citation type="submission" date="2011-03" db="EMBL/GenBank/DDBJ databases">
        <authorList>
            <person name="Muzny D."/>
            <person name="Qin X."/>
            <person name="Deng J."/>
            <person name="Jiang H."/>
            <person name="Liu Y."/>
            <person name="Qu J."/>
            <person name="Song X.-Z."/>
            <person name="Zhang L."/>
            <person name="Thornton R."/>
            <person name="Coyle M."/>
            <person name="Francisco L."/>
            <person name="Jackson L."/>
            <person name="Javaid M."/>
            <person name="Korchina V."/>
            <person name="Kovar C."/>
            <person name="Mata R."/>
            <person name="Mathew T."/>
            <person name="Ngo R."/>
            <person name="Nguyen L."/>
            <person name="Nguyen N."/>
            <person name="Okwuonu G."/>
            <person name="Ongeri F."/>
            <person name="Pham C."/>
            <person name="Simmons D."/>
            <person name="Wilczek-Boney K."/>
            <person name="Hale W."/>
            <person name="Jakkamsetti A."/>
            <person name="Pham P."/>
            <person name="Ruth R."/>
            <person name="San Lucas F."/>
            <person name="Warren J."/>
            <person name="Zhang J."/>
            <person name="Zhao Z."/>
            <person name="Zhou C."/>
            <person name="Zhu D."/>
            <person name="Lee S."/>
            <person name="Bess C."/>
            <person name="Blankenburg K."/>
            <person name="Forbes L."/>
            <person name="Fu Q."/>
            <person name="Gubbala S."/>
            <person name="Hirani K."/>
            <person name="Jayaseelan J.C."/>
            <person name="Lara F."/>
            <person name="Munidasa M."/>
            <person name="Palculict T."/>
            <person name="Patil S."/>
            <person name="Pu L.-L."/>
            <person name="Saada N."/>
            <person name="Tang L."/>
            <person name="Weissenberger G."/>
            <person name="Zhu Y."/>
            <person name="Hemphill L."/>
            <person name="Shang Y."/>
            <person name="Youmans B."/>
            <person name="Ayvaz T."/>
            <person name="Ross M."/>
            <person name="Santibanez J."/>
            <person name="Aqrawi P."/>
            <person name="Gross S."/>
            <person name="Joshi V."/>
            <person name="Fowler G."/>
            <person name="Nazareth L."/>
            <person name="Reid J."/>
            <person name="Worley K."/>
            <person name="Petrosino J."/>
            <person name="Highlander S."/>
            <person name="Gibbs R."/>
        </authorList>
    </citation>
    <scope>NUCLEOTIDE SEQUENCE [LARGE SCALE GENOMIC DNA]</scope>
    <source>
        <strain evidence="5 6">SK1087</strain>
    </source>
</reference>
<dbReference type="PANTHER" id="PTHR30408">
    <property type="entry name" value="TYPE-1 RESTRICTION ENZYME ECOKI SPECIFICITY PROTEIN"/>
    <property type="match status" value="1"/>
</dbReference>
<evidence type="ECO:0000256" key="1">
    <source>
        <dbReference type="ARBA" id="ARBA00010923"/>
    </source>
</evidence>
<proteinExistence type="inferred from homology"/>
<dbReference type="InterPro" id="IPR044946">
    <property type="entry name" value="Restrct_endonuc_typeI_TRD_sf"/>
</dbReference>
<comment type="caution">
    <text evidence="5">The sequence shown here is derived from an EMBL/GenBank/DDBJ whole genome shotgun (WGS) entry which is preliminary data.</text>
</comment>
<sequence length="402" mass="44638">MRFEKDWGRLGLKLSDWKKVKLSELGTIVGGGTPSTKKEEYYGGDIPWITPKDLANFGERYIEHGSRNITLAGLENSSAKILPVGSILFSSRAPIGYIAIASNNVSTNQGFKSIIPNSDVDSLFLYYLLKFNKDKIENMGSGTTFKEVSASIMKSIEVFIPTEIVEQRKISAILGAIDDKIENNKKINHHLAAISKNYLKIFHSNNSIKLGDLFELKSGYAFKSKDWVDEGKPVIKIKDIDGITIDITNLNYVKNKSQLAKASNFEVFGKEIVMALTGATTGKIGVIPKNFKGYVNQRVGLFYAKTELSYAVLWSILQQQNIITDLIELSSGSAQANLSPSSVNSYDLNVTLKDLIELDKIISPLYELFCFNLSEIQRLSELRDTLLPKLLSGELSVNQATK</sequence>
<dbReference type="CDD" id="cd17273">
    <property type="entry name" value="RMtype1_S_EcoJA69PI-TRD1-CR1_like"/>
    <property type="match status" value="1"/>
</dbReference>
<evidence type="ECO:0000256" key="2">
    <source>
        <dbReference type="ARBA" id="ARBA00022747"/>
    </source>
</evidence>
<dbReference type="SUPFAM" id="SSF116734">
    <property type="entry name" value="DNA methylase specificity domain"/>
    <property type="match status" value="2"/>
</dbReference>
<dbReference type="Gene3D" id="3.90.220.20">
    <property type="entry name" value="DNA methylase specificity domains"/>
    <property type="match status" value="2"/>
</dbReference>
<comment type="similarity">
    <text evidence="1">Belongs to the type-I restriction system S methylase family.</text>
</comment>
<dbReference type="InterPro" id="IPR052021">
    <property type="entry name" value="Type-I_RS_S_subunit"/>
</dbReference>